<organism evidence="1 2">
    <name type="scientific">Vibrio maritimus</name>
    <dbReference type="NCBI Taxonomy" id="990268"/>
    <lineage>
        <taxon>Bacteria</taxon>
        <taxon>Pseudomonadati</taxon>
        <taxon>Pseudomonadota</taxon>
        <taxon>Gammaproteobacteria</taxon>
        <taxon>Vibrionales</taxon>
        <taxon>Vibrionaceae</taxon>
        <taxon>Vibrio</taxon>
    </lineage>
</organism>
<sequence>MLTAINWGALYSKLDAILVTGYSQSYIDVINNHAPTLLKPEGLIFTLDGLELTAERFVRVRNGVYTLEEGSI</sequence>
<keyword evidence="2" id="KW-1185">Reference proteome</keyword>
<dbReference type="Proteomes" id="UP000029224">
    <property type="component" value="Unassembled WGS sequence"/>
</dbReference>
<protein>
    <submittedName>
        <fullName evidence="1">Uncharacterized protein</fullName>
    </submittedName>
</protein>
<reference evidence="1 2" key="1">
    <citation type="submission" date="2014-09" db="EMBL/GenBank/DDBJ databases">
        <title>Vibrio maritimus JCM 19240. (C210) whole genome shotgun sequence.</title>
        <authorList>
            <person name="Sawabe T."/>
            <person name="Meirelles P."/>
            <person name="Nakanishi M."/>
            <person name="Sayaka M."/>
            <person name="Hattori M."/>
            <person name="Ohkuma M."/>
        </authorList>
    </citation>
    <scope>NUCLEOTIDE SEQUENCE [LARGE SCALE GENOMIC DNA]</scope>
    <source>
        <strain evidence="1 2">JCM 19240</strain>
    </source>
</reference>
<comment type="caution">
    <text evidence="1">The sequence shown here is derived from an EMBL/GenBank/DDBJ whole genome shotgun (WGS) entry which is preliminary data.</text>
</comment>
<reference evidence="1 2" key="2">
    <citation type="submission" date="2014-09" db="EMBL/GenBank/DDBJ databases">
        <authorList>
            <consortium name="NBRP consortium"/>
            <person name="Sawabe T."/>
            <person name="Meirelles P."/>
            <person name="Nakanishi M."/>
            <person name="Sayaka M."/>
            <person name="Hattori M."/>
            <person name="Ohkuma M."/>
        </authorList>
    </citation>
    <scope>NUCLEOTIDE SEQUENCE [LARGE SCALE GENOMIC DNA]</scope>
    <source>
        <strain evidence="1 2">JCM 19240</strain>
    </source>
</reference>
<evidence type="ECO:0000313" key="2">
    <source>
        <dbReference type="Proteomes" id="UP000029224"/>
    </source>
</evidence>
<dbReference type="AlphaFoldDB" id="A0A090TUV4"/>
<name>A0A090TUV4_9VIBR</name>
<dbReference type="EMBL" id="BBMT01000005">
    <property type="protein sequence ID" value="GAL34772.1"/>
    <property type="molecule type" value="Genomic_DNA"/>
</dbReference>
<evidence type="ECO:0000313" key="1">
    <source>
        <dbReference type="EMBL" id="GAL34772.1"/>
    </source>
</evidence>
<proteinExistence type="predicted"/>
<gene>
    <name evidence="1" type="ORF">JCM19240_4322</name>
</gene>
<accession>A0A090TUV4</accession>